<dbReference type="EMBL" id="GIFC01005646">
    <property type="protein sequence ID" value="MXU87729.1"/>
    <property type="molecule type" value="Transcribed_RNA"/>
</dbReference>
<name>A0A6B0U5E6_IXORI</name>
<reference evidence="1" key="1">
    <citation type="submission" date="2019-12" db="EMBL/GenBank/DDBJ databases">
        <title>An insight into the sialome of adult female Ixodes ricinus ticks feeding for 6 days.</title>
        <authorList>
            <person name="Perner J."/>
            <person name="Ribeiro J.M.C."/>
        </authorList>
    </citation>
    <scope>NUCLEOTIDE SEQUENCE</scope>
    <source>
        <strain evidence="1">Semi-engorged</strain>
        <tissue evidence="1">Salivary glands</tissue>
    </source>
</reference>
<proteinExistence type="predicted"/>
<dbReference type="AlphaFoldDB" id="A0A6B0U5E6"/>
<organism evidence="1">
    <name type="scientific">Ixodes ricinus</name>
    <name type="common">Common tick</name>
    <name type="synonym">Acarus ricinus</name>
    <dbReference type="NCBI Taxonomy" id="34613"/>
    <lineage>
        <taxon>Eukaryota</taxon>
        <taxon>Metazoa</taxon>
        <taxon>Ecdysozoa</taxon>
        <taxon>Arthropoda</taxon>
        <taxon>Chelicerata</taxon>
        <taxon>Arachnida</taxon>
        <taxon>Acari</taxon>
        <taxon>Parasitiformes</taxon>
        <taxon>Ixodida</taxon>
        <taxon>Ixodoidea</taxon>
        <taxon>Ixodidae</taxon>
        <taxon>Ixodinae</taxon>
        <taxon>Ixodes</taxon>
    </lineage>
</organism>
<sequence length="98" mass="11146">MPVWILAVIALVVWNTMRLRKLKWLQALSVVSHVQGVVYCDSFLEQNARRAVLPNLAQRFPVLPQLLLDPSFALLAQNRREPHRGFERCVASVQSAPT</sequence>
<evidence type="ECO:0000313" key="1">
    <source>
        <dbReference type="EMBL" id="MXU87729.1"/>
    </source>
</evidence>
<accession>A0A6B0U5E6</accession>
<protein>
    <submittedName>
        <fullName evidence="1">Putative secreted protein</fullName>
    </submittedName>
</protein>